<dbReference type="AlphaFoldDB" id="C5BM13"/>
<evidence type="ECO:0000313" key="3">
    <source>
        <dbReference type="Proteomes" id="UP000009080"/>
    </source>
</evidence>
<dbReference type="KEGG" id="ttu:TERTU_2695"/>
<dbReference type="eggNOG" id="COG1715">
    <property type="taxonomic scope" value="Bacteria"/>
</dbReference>
<dbReference type="InterPro" id="IPR007560">
    <property type="entry name" value="Restrct_endonuc_IV_Mrr"/>
</dbReference>
<evidence type="ECO:0000259" key="1">
    <source>
        <dbReference type="Pfam" id="PF04471"/>
    </source>
</evidence>
<dbReference type="Gene3D" id="3.40.1350.10">
    <property type="match status" value="1"/>
</dbReference>
<evidence type="ECO:0000313" key="2">
    <source>
        <dbReference type="EMBL" id="ACR11717.1"/>
    </source>
</evidence>
<dbReference type="Proteomes" id="UP000009080">
    <property type="component" value="Chromosome"/>
</dbReference>
<dbReference type="InterPro" id="IPR011335">
    <property type="entry name" value="Restrct_endonuc-II-like"/>
</dbReference>
<dbReference type="GO" id="GO:0004519">
    <property type="term" value="F:endonuclease activity"/>
    <property type="evidence" value="ECO:0007669"/>
    <property type="project" value="InterPro"/>
</dbReference>
<protein>
    <recommendedName>
        <fullName evidence="1">Restriction endonuclease type IV Mrr domain-containing protein</fullName>
    </recommendedName>
</protein>
<organism evidence="2 3">
    <name type="scientific">Teredinibacter turnerae (strain ATCC 39867 / T7901)</name>
    <dbReference type="NCBI Taxonomy" id="377629"/>
    <lineage>
        <taxon>Bacteria</taxon>
        <taxon>Pseudomonadati</taxon>
        <taxon>Pseudomonadota</taxon>
        <taxon>Gammaproteobacteria</taxon>
        <taxon>Cellvibrionales</taxon>
        <taxon>Cellvibrionaceae</taxon>
        <taxon>Teredinibacter</taxon>
    </lineage>
</organism>
<sequence length="295" mass="33548">MNIMSSYKLKRLDFDLLDYILEMGGGYVLDFSNQTYSEFFNDELQINIDDERYCDIGTSKGKRLRSFLKQSEPGDILRVLNSLWDYRKTKRKRAGLEEERPELVSEFSDLLVRLGGKPLVPKEKGPQQQHDETLDENAARELLNSLMELAAMEPHPRGFAFESFLKKLFDISGMSSRASFRLVGEQIDGSFELDGETYLLEAKWTNLPVNAADLRSFNAKVQDEAAWSRGLFVSNSGFTEEGLQAFGRGKSVVCMDGLDLSEMLIQKVGFKNVLSKKVRRAAETGKPFVRLRDLL</sequence>
<dbReference type="GO" id="GO:0003677">
    <property type="term" value="F:DNA binding"/>
    <property type="evidence" value="ECO:0007669"/>
    <property type="project" value="InterPro"/>
</dbReference>
<dbReference type="SUPFAM" id="SSF52980">
    <property type="entry name" value="Restriction endonuclease-like"/>
    <property type="match status" value="1"/>
</dbReference>
<name>C5BM13_TERTT</name>
<keyword evidence="3" id="KW-1185">Reference proteome</keyword>
<dbReference type="InterPro" id="IPR011856">
    <property type="entry name" value="tRNA_endonuc-like_dom_sf"/>
</dbReference>
<dbReference type="GO" id="GO:0009307">
    <property type="term" value="P:DNA restriction-modification system"/>
    <property type="evidence" value="ECO:0007669"/>
    <property type="project" value="InterPro"/>
</dbReference>
<accession>C5BM13</accession>
<feature type="domain" description="Restriction endonuclease type IV Mrr" evidence="1">
    <location>
        <begin position="158"/>
        <end position="264"/>
    </location>
</feature>
<dbReference type="STRING" id="377629.TERTU_2695"/>
<dbReference type="EMBL" id="CP001614">
    <property type="protein sequence ID" value="ACR11717.1"/>
    <property type="molecule type" value="Genomic_DNA"/>
</dbReference>
<reference evidence="2 3" key="1">
    <citation type="journal article" date="2009" name="PLoS ONE">
        <title>The complete genome of Teredinibacter turnerae T7901: an intracellular endosymbiont of marine wood-boring bivalves (shipworms).</title>
        <authorList>
            <person name="Yang J.C."/>
            <person name="Madupu R."/>
            <person name="Durkin A.S."/>
            <person name="Ekborg N.A."/>
            <person name="Pedamallu C.S."/>
            <person name="Hostetler J.B."/>
            <person name="Radune D."/>
            <person name="Toms B.S."/>
            <person name="Henrissat B."/>
            <person name="Coutinho P.M."/>
            <person name="Schwarz S."/>
            <person name="Field L."/>
            <person name="Trindade-Silva A.E."/>
            <person name="Soares C.A.G."/>
            <person name="Elshahawi S."/>
            <person name="Hanora A."/>
            <person name="Schmidt E.W."/>
            <person name="Haygood M.G."/>
            <person name="Posfai J."/>
            <person name="Benner J."/>
            <person name="Madinger C."/>
            <person name="Nove J."/>
            <person name="Anton B."/>
            <person name="Chaudhary K."/>
            <person name="Foster J."/>
            <person name="Holman A."/>
            <person name="Kumar S."/>
            <person name="Lessard P.A."/>
            <person name="Luyten Y.A."/>
            <person name="Slatko B."/>
            <person name="Wood N."/>
            <person name="Wu B."/>
            <person name="Teplitski M."/>
            <person name="Mougous J.D."/>
            <person name="Ward N."/>
            <person name="Eisen J.A."/>
            <person name="Badger J.H."/>
            <person name="Distel D.L."/>
        </authorList>
    </citation>
    <scope>NUCLEOTIDE SEQUENCE [LARGE SCALE GENOMIC DNA]</scope>
    <source>
        <strain evidence="3">ATCC 39867 / T7901</strain>
    </source>
</reference>
<gene>
    <name evidence="2" type="ordered locus">TERTU_2695</name>
</gene>
<dbReference type="RefSeq" id="WP_015817828.1">
    <property type="nucleotide sequence ID" value="NC_012997.1"/>
</dbReference>
<proteinExistence type="predicted"/>
<dbReference type="Pfam" id="PF04471">
    <property type="entry name" value="Mrr_cat"/>
    <property type="match status" value="1"/>
</dbReference>
<dbReference type="HOGENOM" id="CLU_082352_0_0_6"/>